<organism evidence="1 2">
    <name type="scientific">Cirrhinus molitorella</name>
    <name type="common">mud carp</name>
    <dbReference type="NCBI Taxonomy" id="172907"/>
    <lineage>
        <taxon>Eukaryota</taxon>
        <taxon>Metazoa</taxon>
        <taxon>Chordata</taxon>
        <taxon>Craniata</taxon>
        <taxon>Vertebrata</taxon>
        <taxon>Euteleostomi</taxon>
        <taxon>Actinopterygii</taxon>
        <taxon>Neopterygii</taxon>
        <taxon>Teleostei</taxon>
        <taxon>Ostariophysi</taxon>
        <taxon>Cypriniformes</taxon>
        <taxon>Cyprinidae</taxon>
        <taxon>Labeoninae</taxon>
        <taxon>Labeonini</taxon>
        <taxon>Cirrhinus</taxon>
    </lineage>
</organism>
<name>A0ABR3P119_9TELE</name>
<sequence>MQIRDTTPILTFTTQRFPKMPRVDKDEGAAGVEETPLETQTILSYIFFSKLDRFLAVVARRALSGQRRSRCGRGSTVAEAKKR</sequence>
<keyword evidence="2" id="KW-1185">Reference proteome</keyword>
<dbReference type="Proteomes" id="UP001558613">
    <property type="component" value="Unassembled WGS sequence"/>
</dbReference>
<proteinExistence type="predicted"/>
<comment type="caution">
    <text evidence="1">The sequence shown here is derived from an EMBL/GenBank/DDBJ whole genome shotgun (WGS) entry which is preliminary data.</text>
</comment>
<evidence type="ECO:0000313" key="1">
    <source>
        <dbReference type="EMBL" id="KAL1282879.1"/>
    </source>
</evidence>
<reference evidence="1 2" key="1">
    <citation type="submission" date="2023-09" db="EMBL/GenBank/DDBJ databases">
        <authorList>
            <person name="Wang M."/>
        </authorList>
    </citation>
    <scope>NUCLEOTIDE SEQUENCE [LARGE SCALE GENOMIC DNA]</scope>
    <source>
        <strain evidence="1">GT-2023</strain>
        <tissue evidence="1">Liver</tissue>
    </source>
</reference>
<dbReference type="EMBL" id="JAYMGO010000001">
    <property type="protein sequence ID" value="KAL1282879.1"/>
    <property type="molecule type" value="Genomic_DNA"/>
</dbReference>
<accession>A0ABR3P119</accession>
<evidence type="ECO:0000313" key="2">
    <source>
        <dbReference type="Proteomes" id="UP001558613"/>
    </source>
</evidence>
<protein>
    <submittedName>
        <fullName evidence="1">Uncharacterized protein</fullName>
    </submittedName>
</protein>
<gene>
    <name evidence="1" type="ORF">QQF64_001682</name>
</gene>